<dbReference type="EMBL" id="HBUE01164052">
    <property type="protein sequence ID" value="CAG6511662.1"/>
    <property type="molecule type" value="Transcribed_RNA"/>
</dbReference>
<protein>
    <submittedName>
        <fullName evidence="2">(northern house mosquito) hypothetical protein</fullName>
    </submittedName>
</protein>
<dbReference type="AlphaFoldDB" id="A0A8D8GIS9"/>
<name>A0A8D8GIS9_CULPI</name>
<organism evidence="2">
    <name type="scientific">Culex pipiens</name>
    <name type="common">House mosquito</name>
    <dbReference type="NCBI Taxonomy" id="7175"/>
    <lineage>
        <taxon>Eukaryota</taxon>
        <taxon>Metazoa</taxon>
        <taxon>Ecdysozoa</taxon>
        <taxon>Arthropoda</taxon>
        <taxon>Hexapoda</taxon>
        <taxon>Insecta</taxon>
        <taxon>Pterygota</taxon>
        <taxon>Neoptera</taxon>
        <taxon>Endopterygota</taxon>
        <taxon>Diptera</taxon>
        <taxon>Nematocera</taxon>
        <taxon>Culicoidea</taxon>
        <taxon>Culicidae</taxon>
        <taxon>Culicinae</taxon>
        <taxon>Culicini</taxon>
        <taxon>Culex</taxon>
        <taxon>Culex</taxon>
    </lineage>
</organism>
<sequence>MAHVLWRARYRLVLRARVGNHVSRVERRMGRMLTNVDGGPVAQGRKRGPLRTTPRGRGNGSADQRGWFSSTIASCGSEGLVWPPTDSRRTLADRHGSFAVLAGLGCSGVKHAMAWCLLHGAAPRCGTVAGANGKKDRDPLS</sequence>
<dbReference type="EMBL" id="HBUE01269309">
    <property type="protein sequence ID" value="CAG6563097.1"/>
    <property type="molecule type" value="Transcribed_RNA"/>
</dbReference>
<reference evidence="2" key="1">
    <citation type="submission" date="2021-05" db="EMBL/GenBank/DDBJ databases">
        <authorList>
            <person name="Alioto T."/>
            <person name="Alioto T."/>
            <person name="Gomez Garrido J."/>
        </authorList>
    </citation>
    <scope>NUCLEOTIDE SEQUENCE</scope>
</reference>
<evidence type="ECO:0000256" key="1">
    <source>
        <dbReference type="SAM" id="MobiDB-lite"/>
    </source>
</evidence>
<proteinExistence type="predicted"/>
<feature type="region of interest" description="Disordered" evidence="1">
    <location>
        <begin position="34"/>
        <end position="65"/>
    </location>
</feature>
<accession>A0A8D8GIS9</accession>
<evidence type="ECO:0000313" key="2">
    <source>
        <dbReference type="EMBL" id="CAG6511662.1"/>
    </source>
</evidence>